<proteinExistence type="predicted"/>
<organism evidence="3 4">
    <name type="scientific">Legionella quinlivanii</name>
    <dbReference type="NCBI Taxonomy" id="45073"/>
    <lineage>
        <taxon>Bacteria</taxon>
        <taxon>Pseudomonadati</taxon>
        <taxon>Pseudomonadota</taxon>
        <taxon>Gammaproteobacteria</taxon>
        <taxon>Legionellales</taxon>
        <taxon>Legionellaceae</taxon>
        <taxon>Legionella</taxon>
    </lineage>
</organism>
<gene>
    <name evidence="3" type="primary">yqaA</name>
    <name evidence="3" type="ORF">Lqui_1354</name>
</gene>
<evidence type="ECO:0000313" key="3">
    <source>
        <dbReference type="EMBL" id="KTD50029.1"/>
    </source>
</evidence>
<feature type="transmembrane region" description="Helical" evidence="1">
    <location>
        <begin position="57"/>
        <end position="79"/>
    </location>
</feature>
<dbReference type="AlphaFoldDB" id="A0A0W0XYZ6"/>
<keyword evidence="1" id="KW-0812">Transmembrane</keyword>
<evidence type="ECO:0000313" key="4">
    <source>
        <dbReference type="Proteomes" id="UP000054618"/>
    </source>
</evidence>
<dbReference type="GO" id="GO:0005886">
    <property type="term" value="C:plasma membrane"/>
    <property type="evidence" value="ECO:0007669"/>
    <property type="project" value="UniProtKB-SubCell"/>
</dbReference>
<dbReference type="InterPro" id="IPR032816">
    <property type="entry name" value="VTT_dom"/>
</dbReference>
<sequence length="194" mass="22104">MRIFSLLYDKTVQWSGHAHAPYYLAGVSFAESSFFPIPPDVMLISMGLANPRRSWQYAFITTLFSVLGGVFGYLIGYFFIEAILPWIESSSWSHNYHLIQQWFTQHGILVIFVAGFSPIPYKLFTIAAGAMSMAFLPFVFASILGRGLRFFLVSGIMYFYGHKLHKNLRQYVDIIGWSVLVLLVLILLIMKLVA</sequence>
<dbReference type="PANTHER" id="PTHR42709:SF11">
    <property type="entry name" value="DEDA FAMILY PROTEIN"/>
    <property type="match status" value="1"/>
</dbReference>
<accession>A0A0W0XYZ6</accession>
<feature type="transmembrane region" description="Helical" evidence="1">
    <location>
        <begin position="99"/>
        <end position="116"/>
    </location>
</feature>
<comment type="caution">
    <text evidence="3">The sequence shown here is derived from an EMBL/GenBank/DDBJ whole genome shotgun (WGS) entry which is preliminary data.</text>
</comment>
<dbReference type="Proteomes" id="UP000054618">
    <property type="component" value="Unassembled WGS sequence"/>
</dbReference>
<evidence type="ECO:0000259" key="2">
    <source>
        <dbReference type="Pfam" id="PF09335"/>
    </source>
</evidence>
<dbReference type="STRING" id="45073.Lqui_1354"/>
<dbReference type="PANTHER" id="PTHR42709">
    <property type="entry name" value="ALKALINE PHOSPHATASE LIKE PROTEIN"/>
    <property type="match status" value="1"/>
</dbReference>
<keyword evidence="1" id="KW-0472">Membrane</keyword>
<dbReference type="Pfam" id="PF09335">
    <property type="entry name" value="VTT_dom"/>
    <property type="match status" value="1"/>
</dbReference>
<keyword evidence="1" id="KW-1133">Transmembrane helix</keyword>
<reference evidence="3 4" key="1">
    <citation type="submission" date="2015-11" db="EMBL/GenBank/DDBJ databases">
        <title>Genomic analysis of 38 Legionella species identifies large and diverse effector repertoires.</title>
        <authorList>
            <person name="Burstein D."/>
            <person name="Amaro F."/>
            <person name="Zusman T."/>
            <person name="Lifshitz Z."/>
            <person name="Cohen O."/>
            <person name="Gilbert J.A."/>
            <person name="Pupko T."/>
            <person name="Shuman H.A."/>
            <person name="Segal G."/>
        </authorList>
    </citation>
    <scope>NUCLEOTIDE SEQUENCE [LARGE SCALE GENOMIC DNA]</scope>
    <source>
        <strain evidence="3 4">CDC#1442-AUS-E</strain>
    </source>
</reference>
<feature type="transmembrane region" description="Helical" evidence="1">
    <location>
        <begin position="174"/>
        <end position="193"/>
    </location>
</feature>
<dbReference type="EMBL" id="LNYS01000008">
    <property type="protein sequence ID" value="KTD50029.1"/>
    <property type="molecule type" value="Genomic_DNA"/>
</dbReference>
<dbReference type="InterPro" id="IPR051311">
    <property type="entry name" value="DedA_domain"/>
</dbReference>
<evidence type="ECO:0000256" key="1">
    <source>
        <dbReference type="SAM" id="Phobius"/>
    </source>
</evidence>
<name>A0A0W0XYZ6_9GAMM</name>
<feature type="domain" description="VTT" evidence="2">
    <location>
        <begin position="37"/>
        <end position="158"/>
    </location>
</feature>
<protein>
    <submittedName>
        <fullName evidence="3">Inner membrane protein YqaA</fullName>
    </submittedName>
</protein>
<keyword evidence="4" id="KW-1185">Reference proteome</keyword>
<dbReference type="PATRIC" id="fig|45073.5.peg.1426"/>
<dbReference type="RefSeq" id="WP_058507474.1">
    <property type="nucleotide sequence ID" value="NZ_CAAAIK010000005.1"/>
</dbReference>
<dbReference type="OrthoDB" id="9810270at2"/>